<gene>
    <name evidence="6" type="ORF">A3860_26645</name>
</gene>
<dbReference type="InterPro" id="IPR007627">
    <property type="entry name" value="RNA_pol_sigma70_r2"/>
</dbReference>
<dbReference type="AlphaFoldDB" id="A0A1V9FWZ4"/>
<evidence type="ECO:0000256" key="3">
    <source>
        <dbReference type="ARBA" id="ARBA00023125"/>
    </source>
</evidence>
<dbReference type="GO" id="GO:0016987">
    <property type="term" value="F:sigma factor activity"/>
    <property type="evidence" value="ECO:0007669"/>
    <property type="project" value="UniProtKB-KW"/>
</dbReference>
<organism evidence="6 7">
    <name type="scientific">Niastella vici</name>
    <dbReference type="NCBI Taxonomy" id="1703345"/>
    <lineage>
        <taxon>Bacteria</taxon>
        <taxon>Pseudomonadati</taxon>
        <taxon>Bacteroidota</taxon>
        <taxon>Chitinophagia</taxon>
        <taxon>Chitinophagales</taxon>
        <taxon>Chitinophagaceae</taxon>
        <taxon>Niastella</taxon>
    </lineage>
</organism>
<keyword evidence="1" id="KW-0805">Transcription regulation</keyword>
<comment type="caution">
    <text evidence="6">The sequence shown here is derived from an EMBL/GenBank/DDBJ whole genome shotgun (WGS) entry which is preliminary data.</text>
</comment>
<keyword evidence="2" id="KW-0731">Sigma factor</keyword>
<accession>A0A1V9FWZ4</accession>
<dbReference type="GO" id="GO:0003677">
    <property type="term" value="F:DNA binding"/>
    <property type="evidence" value="ECO:0007669"/>
    <property type="project" value="UniProtKB-KW"/>
</dbReference>
<dbReference type="SUPFAM" id="SSF88946">
    <property type="entry name" value="Sigma2 domain of RNA polymerase sigma factors"/>
    <property type="match status" value="1"/>
</dbReference>
<protein>
    <recommendedName>
        <fullName evidence="5">RNA polymerase sigma-70 region 2 domain-containing protein</fullName>
    </recommendedName>
</protein>
<evidence type="ECO:0000256" key="2">
    <source>
        <dbReference type="ARBA" id="ARBA00023082"/>
    </source>
</evidence>
<keyword evidence="3" id="KW-0238">DNA-binding</keyword>
<evidence type="ECO:0000256" key="1">
    <source>
        <dbReference type="ARBA" id="ARBA00023015"/>
    </source>
</evidence>
<keyword evidence="4" id="KW-0804">Transcription</keyword>
<dbReference type="Proteomes" id="UP000192796">
    <property type="component" value="Unassembled WGS sequence"/>
</dbReference>
<dbReference type="Gene3D" id="1.10.1740.10">
    <property type="match status" value="1"/>
</dbReference>
<dbReference type="Pfam" id="PF04542">
    <property type="entry name" value="Sigma70_r2"/>
    <property type="match status" value="1"/>
</dbReference>
<evidence type="ECO:0000259" key="5">
    <source>
        <dbReference type="Pfam" id="PF04542"/>
    </source>
</evidence>
<dbReference type="PANTHER" id="PTHR43133">
    <property type="entry name" value="RNA POLYMERASE ECF-TYPE SIGMA FACTO"/>
    <property type="match status" value="1"/>
</dbReference>
<dbReference type="InterPro" id="IPR039425">
    <property type="entry name" value="RNA_pol_sigma-70-like"/>
</dbReference>
<dbReference type="EMBL" id="LVYD01000048">
    <property type="protein sequence ID" value="OQP62891.1"/>
    <property type="molecule type" value="Genomic_DNA"/>
</dbReference>
<dbReference type="InterPro" id="IPR013325">
    <property type="entry name" value="RNA_pol_sigma_r2"/>
</dbReference>
<evidence type="ECO:0000313" key="6">
    <source>
        <dbReference type="EMBL" id="OQP62891.1"/>
    </source>
</evidence>
<proteinExistence type="predicted"/>
<name>A0A1V9FWZ4_9BACT</name>
<dbReference type="GO" id="GO:0006352">
    <property type="term" value="P:DNA-templated transcription initiation"/>
    <property type="evidence" value="ECO:0007669"/>
    <property type="project" value="InterPro"/>
</dbReference>
<feature type="domain" description="RNA polymerase sigma-70 region 2" evidence="5">
    <location>
        <begin position="23"/>
        <end position="91"/>
    </location>
</feature>
<sequence length="130" mass="15519">MDLTDEIYMKEVQNGRLEAMAVLFDRYQVRMYNYFFKLSFDASQSEDLTQQLFIRALHYRNSFRPEQGHVKTWLYRMAVNLHIDHMKRQAKYRMTVMPLDDVHGEVVEMTTSNFTEAVGFVTHHFGNNLD</sequence>
<reference evidence="6 7" key="1">
    <citation type="submission" date="2016-03" db="EMBL/GenBank/DDBJ databases">
        <title>Niastella vici sp. nov., isolated from farmland soil.</title>
        <authorList>
            <person name="Chen L."/>
            <person name="Wang D."/>
            <person name="Yang S."/>
            <person name="Wang G."/>
        </authorList>
    </citation>
    <scope>NUCLEOTIDE SEQUENCE [LARGE SCALE GENOMIC DNA]</scope>
    <source>
        <strain evidence="6 7">DJ57</strain>
    </source>
</reference>
<evidence type="ECO:0000256" key="4">
    <source>
        <dbReference type="ARBA" id="ARBA00023163"/>
    </source>
</evidence>
<dbReference type="PANTHER" id="PTHR43133:SF8">
    <property type="entry name" value="RNA POLYMERASE SIGMA FACTOR HI_1459-RELATED"/>
    <property type="match status" value="1"/>
</dbReference>
<evidence type="ECO:0000313" key="7">
    <source>
        <dbReference type="Proteomes" id="UP000192796"/>
    </source>
</evidence>
<dbReference type="STRING" id="1703345.A3860_26645"/>
<keyword evidence="7" id="KW-1185">Reference proteome</keyword>